<sequence length="158" mass="17949">MHETTAMARKKLISEPLSYPDLGIIGISSQLKDYRLAYHINLTAALSLTRLDDLPVYQEKEGTLPEFPLFAYYECNRRLHFYLIGNSNHTAKLVPAYRQADYFLLTKGPFDPEHLDSLLRTIRKIEGVQLAFNVEGAKVKNLEGIMTDLELHLVGKGV</sequence>
<keyword evidence="2" id="KW-1185">Reference proteome</keyword>
<name>A0A0S7BZK8_9BACT</name>
<proteinExistence type="predicted"/>
<evidence type="ECO:0000313" key="2">
    <source>
        <dbReference type="Proteomes" id="UP000053091"/>
    </source>
</evidence>
<evidence type="ECO:0000313" key="1">
    <source>
        <dbReference type="EMBL" id="GAP44043.1"/>
    </source>
</evidence>
<dbReference type="EMBL" id="DF968182">
    <property type="protein sequence ID" value="GAP44043.1"/>
    <property type="molecule type" value="Genomic_DNA"/>
</dbReference>
<dbReference type="NCBIfam" id="NF033205">
    <property type="entry name" value="IPExxxVDY"/>
    <property type="match status" value="1"/>
</dbReference>
<organism evidence="1">
    <name type="scientific">Lentimicrobium saccharophilum</name>
    <dbReference type="NCBI Taxonomy" id="1678841"/>
    <lineage>
        <taxon>Bacteria</taxon>
        <taxon>Pseudomonadati</taxon>
        <taxon>Bacteroidota</taxon>
        <taxon>Bacteroidia</taxon>
        <taxon>Bacteroidales</taxon>
        <taxon>Lentimicrobiaceae</taxon>
        <taxon>Lentimicrobium</taxon>
    </lineage>
</organism>
<dbReference type="InterPro" id="IPR047690">
    <property type="entry name" value="IPExxxVDY_fam"/>
</dbReference>
<accession>A0A0S7BZK8</accession>
<dbReference type="AlphaFoldDB" id="A0A0S7BZK8"/>
<gene>
    <name evidence="1" type="ORF">TBC1_112204</name>
</gene>
<evidence type="ECO:0008006" key="3">
    <source>
        <dbReference type="Google" id="ProtNLM"/>
    </source>
</evidence>
<dbReference type="Proteomes" id="UP000053091">
    <property type="component" value="Unassembled WGS sequence"/>
</dbReference>
<protein>
    <recommendedName>
        <fullName evidence="3">IPExxxVDY family protein</fullName>
    </recommendedName>
</protein>
<reference evidence="1" key="1">
    <citation type="journal article" date="2015" name="Genome Announc.">
        <title>Draft Genome Sequence of Bacteroidales Strain TBC1, a Novel Isolate from a Methanogenic Wastewater Treatment System.</title>
        <authorList>
            <person name="Tourlousse D.M."/>
            <person name="Matsuura N."/>
            <person name="Sun L."/>
            <person name="Toyonaga M."/>
            <person name="Kuroda K."/>
            <person name="Ohashi A."/>
            <person name="Cruz R."/>
            <person name="Yamaguchi T."/>
            <person name="Sekiguchi Y."/>
        </authorList>
    </citation>
    <scope>NUCLEOTIDE SEQUENCE [LARGE SCALE GENOMIC DNA]</scope>
    <source>
        <strain evidence="1">TBC1</strain>
    </source>
</reference>